<name>A0A7T0BT46_9BACT</name>
<dbReference type="CDD" id="cd03112">
    <property type="entry name" value="CobW-like"/>
    <property type="match status" value="1"/>
</dbReference>
<gene>
    <name evidence="8" type="ORF">G3M70_00650</name>
</gene>
<dbReference type="Gene3D" id="3.40.50.300">
    <property type="entry name" value="P-loop containing nucleotide triphosphate hydrolases"/>
    <property type="match status" value="1"/>
</dbReference>
<comment type="function">
    <text evidence="5">Zinc chaperone that directly transfers zinc cofactor to target proteins, thereby activating them. Zinc is transferred from the CXCC motif in the GTPase domain to the zinc binding site in target proteins in a process requiring GTP hydrolysis.</text>
</comment>
<evidence type="ECO:0000256" key="1">
    <source>
        <dbReference type="ARBA" id="ARBA00022741"/>
    </source>
</evidence>
<evidence type="ECO:0000256" key="3">
    <source>
        <dbReference type="ARBA" id="ARBA00023186"/>
    </source>
</evidence>
<dbReference type="SUPFAM" id="SSF90002">
    <property type="entry name" value="Hypothetical protein YjiA, C-terminal domain"/>
    <property type="match status" value="1"/>
</dbReference>
<dbReference type="InterPro" id="IPR036627">
    <property type="entry name" value="CobW-likC_sf"/>
</dbReference>
<dbReference type="KEGG" id="nli:G3M70_00650"/>
<evidence type="ECO:0000256" key="5">
    <source>
        <dbReference type="ARBA" id="ARBA00045658"/>
    </source>
</evidence>
<dbReference type="InterPro" id="IPR003495">
    <property type="entry name" value="CobW/HypB/UreG_nucleotide-bd"/>
</dbReference>
<dbReference type="SMART" id="SM00833">
    <property type="entry name" value="CobW_C"/>
    <property type="match status" value="1"/>
</dbReference>
<feature type="domain" description="CobW C-terminal" evidence="7">
    <location>
        <begin position="232"/>
        <end position="325"/>
    </location>
</feature>
<keyword evidence="2" id="KW-0378">Hydrolase</keyword>
<dbReference type="AlphaFoldDB" id="A0A7T0BT46"/>
<organism evidence="8 9">
    <name type="scientific">Candidatus Nitronauta litoralis</name>
    <dbReference type="NCBI Taxonomy" id="2705533"/>
    <lineage>
        <taxon>Bacteria</taxon>
        <taxon>Pseudomonadati</taxon>
        <taxon>Nitrospinota/Tectimicrobiota group</taxon>
        <taxon>Nitrospinota</taxon>
        <taxon>Nitrospinia</taxon>
        <taxon>Nitrospinales</taxon>
        <taxon>Nitrospinaceae</taxon>
        <taxon>Candidatus Nitronauta</taxon>
    </lineage>
</organism>
<dbReference type="GO" id="GO:0005737">
    <property type="term" value="C:cytoplasm"/>
    <property type="evidence" value="ECO:0007669"/>
    <property type="project" value="TreeGrafter"/>
</dbReference>
<reference evidence="8 9" key="1">
    <citation type="submission" date="2020-02" db="EMBL/GenBank/DDBJ databases">
        <title>Genomic and physiological characterization of two novel Nitrospinaceae genera.</title>
        <authorList>
            <person name="Mueller A.J."/>
            <person name="Jung M.-Y."/>
            <person name="Strachan C.R."/>
            <person name="Herbold C.W."/>
            <person name="Kirkegaard R.H."/>
            <person name="Daims H."/>
        </authorList>
    </citation>
    <scope>NUCLEOTIDE SEQUENCE [LARGE SCALE GENOMIC DNA]</scope>
    <source>
        <strain evidence="8">EB</strain>
    </source>
</reference>
<comment type="catalytic activity">
    <reaction evidence="6">
        <text>GTP + H2O = GDP + phosphate + H(+)</text>
        <dbReference type="Rhea" id="RHEA:19669"/>
        <dbReference type="ChEBI" id="CHEBI:15377"/>
        <dbReference type="ChEBI" id="CHEBI:15378"/>
        <dbReference type="ChEBI" id="CHEBI:37565"/>
        <dbReference type="ChEBI" id="CHEBI:43474"/>
        <dbReference type="ChEBI" id="CHEBI:58189"/>
    </reaction>
    <physiologicalReaction direction="left-to-right" evidence="6">
        <dbReference type="Rhea" id="RHEA:19670"/>
    </physiologicalReaction>
</comment>
<comment type="similarity">
    <text evidence="4">Belongs to the SIMIBI class G3E GTPase family. ZNG1 subfamily.</text>
</comment>
<dbReference type="Pfam" id="PF02492">
    <property type="entry name" value="cobW"/>
    <property type="match status" value="1"/>
</dbReference>
<dbReference type="Proteomes" id="UP000594688">
    <property type="component" value="Chromosome"/>
</dbReference>
<evidence type="ECO:0000256" key="4">
    <source>
        <dbReference type="ARBA" id="ARBA00034320"/>
    </source>
</evidence>
<evidence type="ECO:0000313" key="9">
    <source>
        <dbReference type="Proteomes" id="UP000594688"/>
    </source>
</evidence>
<dbReference type="SUPFAM" id="SSF52540">
    <property type="entry name" value="P-loop containing nucleoside triphosphate hydrolases"/>
    <property type="match status" value="1"/>
</dbReference>
<evidence type="ECO:0000313" key="8">
    <source>
        <dbReference type="EMBL" id="QPJ60475.1"/>
    </source>
</evidence>
<keyword evidence="3" id="KW-0143">Chaperone</keyword>
<dbReference type="Pfam" id="PF07683">
    <property type="entry name" value="CobW_C"/>
    <property type="match status" value="1"/>
</dbReference>
<sequence>MGNRQYKSGELPVTLLAGCLGAGKTTLLNHILTQNHGKRIAVVENEFGEIPVDHELIIGVDDDIFEMSNGCICCSVRTDLLETLGRLLKKEDRFDYILIEATGLASPGPIAQAFLVDEEMPQELKLDGVVTLVDALHIQTQLEDMEVAWEQIAFSSVLVLNKVSLVPPRTLQEVEQKIRSINPEAAIHKVNHAEVPLDQLLNLGGFELTESMSLAKPDGERLVCGEGDGQAVTSVSLEIPGKLDENRFQIWLQMLLIVEGMDVYRAKGILDLPESDSPALFQSVYQMYESRPGSGWKGKEPMNRVVFIGRHLDADRLSAGFQTCLL</sequence>
<evidence type="ECO:0000256" key="2">
    <source>
        <dbReference type="ARBA" id="ARBA00022801"/>
    </source>
</evidence>
<dbReference type="GO" id="GO:0000166">
    <property type="term" value="F:nucleotide binding"/>
    <property type="evidence" value="ECO:0007669"/>
    <property type="project" value="UniProtKB-KW"/>
</dbReference>
<dbReference type="InterPro" id="IPR011629">
    <property type="entry name" value="CobW-like_C"/>
</dbReference>
<dbReference type="PANTHER" id="PTHR13748">
    <property type="entry name" value="COBW-RELATED"/>
    <property type="match status" value="1"/>
</dbReference>
<dbReference type="InterPro" id="IPR051316">
    <property type="entry name" value="Zinc-reg_GTPase_activator"/>
</dbReference>
<proteinExistence type="inferred from homology"/>
<dbReference type="InterPro" id="IPR027417">
    <property type="entry name" value="P-loop_NTPase"/>
</dbReference>
<dbReference type="PANTHER" id="PTHR13748:SF62">
    <property type="entry name" value="COBW DOMAIN-CONTAINING PROTEIN"/>
    <property type="match status" value="1"/>
</dbReference>
<dbReference type="EMBL" id="CP048685">
    <property type="protein sequence ID" value="QPJ60475.1"/>
    <property type="molecule type" value="Genomic_DNA"/>
</dbReference>
<protein>
    <submittedName>
        <fullName evidence="8">GTP-binding protein</fullName>
    </submittedName>
</protein>
<dbReference type="GO" id="GO:0016787">
    <property type="term" value="F:hydrolase activity"/>
    <property type="evidence" value="ECO:0007669"/>
    <property type="project" value="UniProtKB-KW"/>
</dbReference>
<accession>A0A7T0BT46</accession>
<evidence type="ECO:0000259" key="7">
    <source>
        <dbReference type="SMART" id="SM00833"/>
    </source>
</evidence>
<keyword evidence="1" id="KW-0547">Nucleotide-binding</keyword>
<dbReference type="Gene3D" id="3.30.1220.10">
    <property type="entry name" value="CobW-like, C-terminal domain"/>
    <property type="match status" value="1"/>
</dbReference>
<evidence type="ECO:0000256" key="6">
    <source>
        <dbReference type="ARBA" id="ARBA00049117"/>
    </source>
</evidence>